<evidence type="ECO:0000313" key="6">
    <source>
        <dbReference type="Proteomes" id="UP000525652"/>
    </source>
</evidence>
<sequence>MSNRGTVLTPGHKLLFDVSNQMSVRRDFAKVQFHQAFQRNIFPPIRRVQGRVAVLVTAAGGNYFHWLTEALPRLRLLEIAEGGIDRIDSFVVNQGASFIGESLDLLGVPLSRRIDTDWNTHLKADELLVPSLPGVTLNPPRWACSFLQERMLPHGAPSGKGPRIYIRRGQTNRRFVRNEEEILAVLEDFGFVSVDPGEFDLKEQIAIFRDAEVIVGSHGAALANLLWCGSGTKVLELLPLHRPGKWFWPYCYWALSASCDLDYHCLQSLETDGDHDKELYADQSFSSTEIRQWLEHHV</sequence>
<dbReference type="InterPro" id="IPR007657">
    <property type="entry name" value="Glycosyltransferase_61"/>
</dbReference>
<dbReference type="EMBL" id="JACHVA010000046">
    <property type="protein sequence ID" value="MBC2601094.1"/>
    <property type="molecule type" value="Genomic_DNA"/>
</dbReference>
<keyword evidence="6" id="KW-1185">Reference proteome</keyword>
<evidence type="ECO:0000259" key="4">
    <source>
        <dbReference type="Pfam" id="PF04577"/>
    </source>
</evidence>
<evidence type="ECO:0000256" key="2">
    <source>
        <dbReference type="ARBA" id="ARBA00022679"/>
    </source>
</evidence>
<gene>
    <name evidence="5" type="ORF">H5P30_04790</name>
</gene>
<name>A0A7X1AWB9_9BACT</name>
<dbReference type="Proteomes" id="UP000525652">
    <property type="component" value="Unassembled WGS sequence"/>
</dbReference>
<keyword evidence="1" id="KW-0328">Glycosyltransferase</keyword>
<dbReference type="PANTHER" id="PTHR20961">
    <property type="entry name" value="GLYCOSYLTRANSFERASE"/>
    <property type="match status" value="1"/>
</dbReference>
<organism evidence="5 6">
    <name type="scientific">Puniceicoccus vermicola</name>
    <dbReference type="NCBI Taxonomy" id="388746"/>
    <lineage>
        <taxon>Bacteria</taxon>
        <taxon>Pseudomonadati</taxon>
        <taxon>Verrucomicrobiota</taxon>
        <taxon>Opitutia</taxon>
        <taxon>Puniceicoccales</taxon>
        <taxon>Puniceicoccaceae</taxon>
        <taxon>Puniceicoccus</taxon>
    </lineage>
</organism>
<keyword evidence="2 5" id="KW-0808">Transferase</keyword>
<accession>A0A7X1AWB9</accession>
<dbReference type="GO" id="GO:0016757">
    <property type="term" value="F:glycosyltransferase activity"/>
    <property type="evidence" value="ECO:0007669"/>
    <property type="project" value="UniProtKB-KW"/>
</dbReference>
<protein>
    <submittedName>
        <fullName evidence="5">Glycosyltransferase family 61 protein</fullName>
    </submittedName>
</protein>
<keyword evidence="3" id="KW-0325">Glycoprotein</keyword>
<dbReference type="AlphaFoldDB" id="A0A7X1AWB9"/>
<evidence type="ECO:0000313" key="5">
    <source>
        <dbReference type="EMBL" id="MBC2601094.1"/>
    </source>
</evidence>
<proteinExistence type="predicted"/>
<evidence type="ECO:0000256" key="1">
    <source>
        <dbReference type="ARBA" id="ARBA00022676"/>
    </source>
</evidence>
<dbReference type="Pfam" id="PF04577">
    <property type="entry name" value="Glyco_transf_61"/>
    <property type="match status" value="1"/>
</dbReference>
<reference evidence="5 6" key="1">
    <citation type="submission" date="2020-07" db="EMBL/GenBank/DDBJ databases">
        <authorList>
            <person name="Feng X."/>
        </authorList>
    </citation>
    <scope>NUCLEOTIDE SEQUENCE [LARGE SCALE GENOMIC DNA]</scope>
    <source>
        <strain evidence="5 6">JCM14086</strain>
    </source>
</reference>
<comment type="caution">
    <text evidence="5">The sequence shown here is derived from an EMBL/GenBank/DDBJ whole genome shotgun (WGS) entry which is preliminary data.</text>
</comment>
<dbReference type="InterPro" id="IPR049625">
    <property type="entry name" value="Glyco_transf_61_cat"/>
</dbReference>
<feature type="domain" description="Glycosyltransferase 61 catalytic" evidence="4">
    <location>
        <begin position="63"/>
        <end position="235"/>
    </location>
</feature>
<dbReference type="RefSeq" id="WP_185691820.1">
    <property type="nucleotide sequence ID" value="NZ_JACHVA010000046.1"/>
</dbReference>
<evidence type="ECO:0000256" key="3">
    <source>
        <dbReference type="ARBA" id="ARBA00023180"/>
    </source>
</evidence>